<evidence type="ECO:0000313" key="8">
    <source>
        <dbReference type="EMBL" id="PSJ93471.1"/>
    </source>
</evidence>
<keyword evidence="4 6" id="KW-1133">Transmembrane helix</keyword>
<dbReference type="EMBL" id="PXZM01000029">
    <property type="protein sequence ID" value="PSJ93471.1"/>
    <property type="molecule type" value="Genomic_DNA"/>
</dbReference>
<dbReference type="RefSeq" id="WP_106840161.1">
    <property type="nucleotide sequence ID" value="NZ_JARMEZ010000013.1"/>
</dbReference>
<evidence type="ECO:0000256" key="6">
    <source>
        <dbReference type="SAM" id="Phobius"/>
    </source>
</evidence>
<dbReference type="InterPro" id="IPR027379">
    <property type="entry name" value="CLS_N"/>
</dbReference>
<accession>A0A2P7V2S2</accession>
<evidence type="ECO:0000256" key="2">
    <source>
        <dbReference type="ARBA" id="ARBA00022475"/>
    </source>
</evidence>
<feature type="transmembrane region" description="Helical" evidence="6">
    <location>
        <begin position="12"/>
        <end position="35"/>
    </location>
</feature>
<evidence type="ECO:0000259" key="7">
    <source>
        <dbReference type="Pfam" id="PF13396"/>
    </source>
</evidence>
<keyword evidence="2" id="KW-1003">Cell membrane</keyword>
<dbReference type="AlphaFoldDB" id="A0A2P7V2S2"/>
<sequence length="74" mass="8569">MVQIGDAPSTFIVFLPLLLFLFLNIINIVISIWAYRDARRRGNSKEFSIIVLVALLFFPIIGLIIYLVIRKDKF</sequence>
<evidence type="ECO:0000256" key="3">
    <source>
        <dbReference type="ARBA" id="ARBA00022692"/>
    </source>
</evidence>
<gene>
    <name evidence="8" type="ORF">C7R93_18295</name>
</gene>
<dbReference type="GO" id="GO:0005886">
    <property type="term" value="C:plasma membrane"/>
    <property type="evidence" value="ECO:0007669"/>
    <property type="project" value="UniProtKB-SubCell"/>
</dbReference>
<comment type="caution">
    <text evidence="8">The sequence shown here is derived from an EMBL/GenBank/DDBJ whole genome shotgun (WGS) entry which is preliminary data.</text>
</comment>
<comment type="subcellular location">
    <subcellularLocation>
        <location evidence="1">Cell membrane</location>
        <topology evidence="1">Multi-pass membrane protein</topology>
    </subcellularLocation>
</comment>
<evidence type="ECO:0000256" key="1">
    <source>
        <dbReference type="ARBA" id="ARBA00004651"/>
    </source>
</evidence>
<keyword evidence="9" id="KW-1185">Reference proteome</keyword>
<dbReference type="OrthoDB" id="2941093at2"/>
<evidence type="ECO:0000313" key="9">
    <source>
        <dbReference type="Proteomes" id="UP000240419"/>
    </source>
</evidence>
<dbReference type="Proteomes" id="UP000240419">
    <property type="component" value="Unassembled WGS sequence"/>
</dbReference>
<protein>
    <recommendedName>
        <fullName evidence="7">Cardiolipin synthase N-terminal domain-containing protein</fullName>
    </recommendedName>
</protein>
<keyword evidence="3 6" id="KW-0812">Transmembrane</keyword>
<feature type="domain" description="Cardiolipin synthase N-terminal" evidence="7">
    <location>
        <begin position="29"/>
        <end position="70"/>
    </location>
</feature>
<keyword evidence="5 6" id="KW-0472">Membrane</keyword>
<dbReference type="Pfam" id="PF13396">
    <property type="entry name" value="PLDc_N"/>
    <property type="match status" value="1"/>
</dbReference>
<reference evidence="8 9" key="1">
    <citation type="submission" date="2018-03" db="EMBL/GenBank/DDBJ databases">
        <title>Brevisbacillus phylogenomics.</title>
        <authorList>
            <person name="Dunlap C."/>
        </authorList>
    </citation>
    <scope>NUCLEOTIDE SEQUENCE [LARGE SCALE GENOMIC DNA]</scope>
    <source>
        <strain evidence="8 9">NRRL NRS-1210</strain>
    </source>
</reference>
<organism evidence="8 9">
    <name type="scientific">Brevibacillus fortis</name>
    <dbReference type="NCBI Taxonomy" id="2126352"/>
    <lineage>
        <taxon>Bacteria</taxon>
        <taxon>Bacillati</taxon>
        <taxon>Bacillota</taxon>
        <taxon>Bacilli</taxon>
        <taxon>Bacillales</taxon>
        <taxon>Paenibacillaceae</taxon>
        <taxon>Brevibacillus</taxon>
    </lineage>
</organism>
<proteinExistence type="predicted"/>
<evidence type="ECO:0000256" key="5">
    <source>
        <dbReference type="ARBA" id="ARBA00023136"/>
    </source>
</evidence>
<evidence type="ECO:0000256" key="4">
    <source>
        <dbReference type="ARBA" id="ARBA00022989"/>
    </source>
</evidence>
<feature type="transmembrane region" description="Helical" evidence="6">
    <location>
        <begin position="47"/>
        <end position="69"/>
    </location>
</feature>
<name>A0A2P7V2S2_9BACL</name>